<dbReference type="EMBL" id="DRNF01000396">
    <property type="protein sequence ID" value="HHJ81217.1"/>
    <property type="molecule type" value="Genomic_DNA"/>
</dbReference>
<evidence type="ECO:0000313" key="2">
    <source>
        <dbReference type="EMBL" id="HHJ81217.1"/>
    </source>
</evidence>
<organism evidence="2">
    <name type="scientific">Candidatus Tenderia electrophaga</name>
    <dbReference type="NCBI Taxonomy" id="1748243"/>
    <lineage>
        <taxon>Bacteria</taxon>
        <taxon>Pseudomonadati</taxon>
        <taxon>Pseudomonadota</taxon>
        <taxon>Gammaproteobacteria</taxon>
        <taxon>Candidatus Tenderiales</taxon>
        <taxon>Candidatus Tenderiaceae</taxon>
        <taxon>Candidatus Tenderia</taxon>
    </lineage>
</organism>
<gene>
    <name evidence="2" type="ORF">ENJ65_06245</name>
</gene>
<comment type="caution">
    <text evidence="2">The sequence shown here is derived from an EMBL/GenBank/DDBJ whole genome shotgun (WGS) entry which is preliminary data.</text>
</comment>
<name>A0A832N5R0_9GAMM</name>
<feature type="region of interest" description="Disordered" evidence="1">
    <location>
        <begin position="89"/>
        <end position="110"/>
    </location>
</feature>
<reference evidence="2" key="1">
    <citation type="journal article" date="2020" name="mSystems">
        <title>Genome- and Community-Level Interaction Insights into Carbon Utilization and Element Cycling Functions of Hydrothermarchaeota in Hydrothermal Sediment.</title>
        <authorList>
            <person name="Zhou Z."/>
            <person name="Liu Y."/>
            <person name="Xu W."/>
            <person name="Pan J."/>
            <person name="Luo Z.H."/>
            <person name="Li M."/>
        </authorList>
    </citation>
    <scope>NUCLEOTIDE SEQUENCE [LARGE SCALE GENOMIC DNA]</scope>
    <source>
        <strain evidence="2">HyVt-505</strain>
    </source>
</reference>
<evidence type="ECO:0000256" key="1">
    <source>
        <dbReference type="SAM" id="MobiDB-lite"/>
    </source>
</evidence>
<proteinExistence type="predicted"/>
<accession>A0A832N5R0</accession>
<dbReference type="AlphaFoldDB" id="A0A832N5R0"/>
<protein>
    <submittedName>
        <fullName evidence="2">Uncharacterized protein</fullName>
    </submittedName>
</protein>
<sequence>MSRPATYVGIDNELMGGMTTIGKTIRDAWVFGVLPETETCAGWNLAGIDSVLQKVNAEWDKYGCLVCHLPEELMQRHERIHGDAFAKARDAGWSGEVETDDENYIDTPAT</sequence>
<dbReference type="Proteomes" id="UP000885832">
    <property type="component" value="Unassembled WGS sequence"/>
</dbReference>